<dbReference type="Proteomes" id="UP001497497">
    <property type="component" value="Unassembled WGS sequence"/>
</dbReference>
<protein>
    <recommendedName>
        <fullName evidence="6">C2H2-type domain-containing protein</fullName>
    </recommendedName>
</protein>
<dbReference type="PROSITE" id="PS00028">
    <property type="entry name" value="ZINC_FINGER_C2H2_1"/>
    <property type="match status" value="1"/>
</dbReference>
<dbReference type="EMBL" id="CAXITT010000852">
    <property type="protein sequence ID" value="CAL1546761.1"/>
    <property type="molecule type" value="Genomic_DNA"/>
</dbReference>
<dbReference type="PANTHER" id="PTHR24379:SF121">
    <property type="entry name" value="C2H2-TYPE DOMAIN-CONTAINING PROTEIN"/>
    <property type="match status" value="1"/>
</dbReference>
<evidence type="ECO:0000256" key="1">
    <source>
        <dbReference type="ARBA" id="ARBA00022723"/>
    </source>
</evidence>
<evidence type="ECO:0000313" key="7">
    <source>
        <dbReference type="EMBL" id="CAL1546761.1"/>
    </source>
</evidence>
<feature type="domain" description="C2H2-type" evidence="6">
    <location>
        <begin position="185"/>
        <end position="206"/>
    </location>
</feature>
<evidence type="ECO:0000256" key="5">
    <source>
        <dbReference type="SAM" id="MobiDB-lite"/>
    </source>
</evidence>
<dbReference type="PANTHER" id="PTHR24379">
    <property type="entry name" value="KRAB AND ZINC FINGER DOMAIN-CONTAINING"/>
    <property type="match status" value="1"/>
</dbReference>
<sequence length="461" mass="51273">TEEKVPDLTTESQCVDRENDAALRVTKPCNINKISTNISAFEPLKDISKEKVSHTKTSVIGQVDMSVLTTAIVSEDDQMQVGLTVLNGSVNSPDNNNVMVPAKSPSSILSEPIKKTGNVNENSISPRQITQTGSKSDEWRVKVILQSDKLPSGKYKCKRCDYKASEKLSIESHIYSHIPGVQFRCAYCDCEFSSMTATWSHLKNFHAISEAKLCISRHIEEKCFYEKEDVVFSEESTHTSSSQPTNINPGGQSPPVIISVLVSGTVNASRSARSGAPRRFVCTHCGFSTNVKEDAEHHTSDLHKSHNLFACLLCNENIFSSEAEIKQHSAAVHPKRQRTYGKLPDFYDAEQLNSKGKSPNQEERDNIFERMSSIFQGDETQQETNAIDHHQKAKDYLYLQEEWKEKTRVEADSTTAVDFMEDTLAEPSTTEGQLLVDGSSTGEDKVSENEVSVDEVCMKSS</sequence>
<reference evidence="7 8" key="1">
    <citation type="submission" date="2024-04" db="EMBL/GenBank/DDBJ databases">
        <authorList>
            <consortium name="Genoscope - CEA"/>
            <person name="William W."/>
        </authorList>
    </citation>
    <scope>NUCLEOTIDE SEQUENCE [LARGE SCALE GENOMIC DNA]</scope>
</reference>
<organism evidence="7 8">
    <name type="scientific">Lymnaea stagnalis</name>
    <name type="common">Great pond snail</name>
    <name type="synonym">Helix stagnalis</name>
    <dbReference type="NCBI Taxonomy" id="6523"/>
    <lineage>
        <taxon>Eukaryota</taxon>
        <taxon>Metazoa</taxon>
        <taxon>Spiralia</taxon>
        <taxon>Lophotrochozoa</taxon>
        <taxon>Mollusca</taxon>
        <taxon>Gastropoda</taxon>
        <taxon>Heterobranchia</taxon>
        <taxon>Euthyneura</taxon>
        <taxon>Panpulmonata</taxon>
        <taxon>Hygrophila</taxon>
        <taxon>Lymnaeoidea</taxon>
        <taxon>Lymnaeidae</taxon>
        <taxon>Lymnaea</taxon>
    </lineage>
</organism>
<keyword evidence="3" id="KW-0863">Zinc-finger</keyword>
<evidence type="ECO:0000256" key="4">
    <source>
        <dbReference type="ARBA" id="ARBA00022833"/>
    </source>
</evidence>
<name>A0AAV2IKF5_LYMST</name>
<gene>
    <name evidence="7" type="ORF">GSLYS_00020138001</name>
</gene>
<evidence type="ECO:0000259" key="6">
    <source>
        <dbReference type="PROSITE" id="PS00028"/>
    </source>
</evidence>
<evidence type="ECO:0000256" key="3">
    <source>
        <dbReference type="ARBA" id="ARBA00022771"/>
    </source>
</evidence>
<keyword evidence="4" id="KW-0862">Zinc</keyword>
<evidence type="ECO:0000313" key="8">
    <source>
        <dbReference type="Proteomes" id="UP001497497"/>
    </source>
</evidence>
<dbReference type="SMART" id="SM00355">
    <property type="entry name" value="ZnF_C2H2"/>
    <property type="match status" value="4"/>
</dbReference>
<dbReference type="InterPro" id="IPR013087">
    <property type="entry name" value="Znf_C2H2_type"/>
</dbReference>
<feature type="region of interest" description="Disordered" evidence="5">
    <location>
        <begin position="425"/>
        <end position="461"/>
    </location>
</feature>
<keyword evidence="8" id="KW-1185">Reference proteome</keyword>
<evidence type="ECO:0000256" key="2">
    <source>
        <dbReference type="ARBA" id="ARBA00022737"/>
    </source>
</evidence>
<accession>A0AAV2IKF5</accession>
<keyword evidence="2" id="KW-0677">Repeat</keyword>
<comment type="caution">
    <text evidence="7">The sequence shown here is derived from an EMBL/GenBank/DDBJ whole genome shotgun (WGS) entry which is preliminary data.</text>
</comment>
<feature type="non-terminal residue" evidence="7">
    <location>
        <position position="461"/>
    </location>
</feature>
<feature type="non-terminal residue" evidence="7">
    <location>
        <position position="1"/>
    </location>
</feature>
<proteinExistence type="predicted"/>
<dbReference type="GO" id="GO:0008270">
    <property type="term" value="F:zinc ion binding"/>
    <property type="evidence" value="ECO:0007669"/>
    <property type="project" value="UniProtKB-KW"/>
</dbReference>
<keyword evidence="1" id="KW-0479">Metal-binding</keyword>
<dbReference type="Gene3D" id="3.30.160.60">
    <property type="entry name" value="Classic Zinc Finger"/>
    <property type="match status" value="2"/>
</dbReference>
<dbReference type="AlphaFoldDB" id="A0AAV2IKF5"/>